<protein>
    <recommendedName>
        <fullName evidence="5">Amino-acid racemase</fullName>
    </recommendedName>
</protein>
<comment type="caution">
    <text evidence="3">The sequence shown here is derived from an EMBL/GenBank/DDBJ whole genome shotgun (WGS) entry which is preliminary data.</text>
</comment>
<feature type="compositionally biased region" description="Low complexity" evidence="2">
    <location>
        <begin position="50"/>
        <end position="59"/>
    </location>
</feature>
<evidence type="ECO:0008006" key="5">
    <source>
        <dbReference type="Google" id="ProtNLM"/>
    </source>
</evidence>
<dbReference type="SUPFAM" id="SSF53681">
    <property type="entry name" value="Aspartate/glutamate racemase"/>
    <property type="match status" value="2"/>
</dbReference>
<dbReference type="Proteomes" id="UP001472677">
    <property type="component" value="Unassembled WGS sequence"/>
</dbReference>
<dbReference type="EMBL" id="JBBPBM010000006">
    <property type="protein sequence ID" value="KAK8581259.1"/>
    <property type="molecule type" value="Genomic_DNA"/>
</dbReference>
<dbReference type="PANTHER" id="PTHR21198:SF7">
    <property type="entry name" value="ASPARTATE-GLUTAMATE RACEMASE FAMILY"/>
    <property type="match status" value="1"/>
</dbReference>
<sequence>MSLNCPSYFPAGSVIMQNNLCNQPLLAMPPSSLILQTDESGNFPESRKNSTSLSSSGGSLLTDPNTVGIIGGLSADSTLNFLRKLVHLSIENEEKCVPFVVCSDPVLNRELSPLDKNSSLCSRNELSQSNHTRIVENLRSKRAFLEKAGAHCIVVPCHISHSWHDEGYSEQRQLYKQGFYQEKLQGEGFEVVLPDKATMEHTVIPAINALNRNDMEGARSLLRIAPQVLLVTAVNTVILASDEIKRAQAQQAVQEGT</sequence>
<organism evidence="3 4">
    <name type="scientific">Hibiscus sabdariffa</name>
    <name type="common">roselle</name>
    <dbReference type="NCBI Taxonomy" id="183260"/>
    <lineage>
        <taxon>Eukaryota</taxon>
        <taxon>Viridiplantae</taxon>
        <taxon>Streptophyta</taxon>
        <taxon>Embryophyta</taxon>
        <taxon>Tracheophyta</taxon>
        <taxon>Spermatophyta</taxon>
        <taxon>Magnoliopsida</taxon>
        <taxon>eudicotyledons</taxon>
        <taxon>Gunneridae</taxon>
        <taxon>Pentapetalae</taxon>
        <taxon>rosids</taxon>
        <taxon>malvids</taxon>
        <taxon>Malvales</taxon>
        <taxon>Malvaceae</taxon>
        <taxon>Malvoideae</taxon>
        <taxon>Hibiscus</taxon>
    </lineage>
</organism>
<evidence type="ECO:0000256" key="2">
    <source>
        <dbReference type="SAM" id="MobiDB-lite"/>
    </source>
</evidence>
<dbReference type="InterPro" id="IPR001920">
    <property type="entry name" value="Asp/Glu_race"/>
</dbReference>
<dbReference type="PANTHER" id="PTHR21198">
    <property type="entry name" value="GLUTAMATE RACEMASE"/>
    <property type="match status" value="1"/>
</dbReference>
<feature type="region of interest" description="Disordered" evidence="2">
    <location>
        <begin position="36"/>
        <end position="59"/>
    </location>
</feature>
<keyword evidence="4" id="KW-1185">Reference proteome</keyword>
<name>A0ABR2FKL4_9ROSI</name>
<dbReference type="Gene3D" id="3.40.50.1860">
    <property type="match status" value="2"/>
</dbReference>
<evidence type="ECO:0000313" key="3">
    <source>
        <dbReference type="EMBL" id="KAK8581259.1"/>
    </source>
</evidence>
<accession>A0ABR2FKL4</accession>
<keyword evidence="1" id="KW-0413">Isomerase</keyword>
<evidence type="ECO:0000313" key="4">
    <source>
        <dbReference type="Proteomes" id="UP001472677"/>
    </source>
</evidence>
<evidence type="ECO:0000256" key="1">
    <source>
        <dbReference type="ARBA" id="ARBA00023235"/>
    </source>
</evidence>
<reference evidence="3 4" key="1">
    <citation type="journal article" date="2024" name="G3 (Bethesda)">
        <title>Genome assembly of Hibiscus sabdariffa L. provides insights into metabolisms of medicinal natural products.</title>
        <authorList>
            <person name="Kim T."/>
        </authorList>
    </citation>
    <scope>NUCLEOTIDE SEQUENCE [LARGE SCALE GENOMIC DNA]</scope>
    <source>
        <strain evidence="3">TK-2024</strain>
        <tissue evidence="3">Old leaves</tissue>
    </source>
</reference>
<proteinExistence type="predicted"/>
<gene>
    <name evidence="3" type="ORF">V6N12_071490</name>
</gene>